<dbReference type="PANTHER" id="PTHR11961">
    <property type="entry name" value="CYTOCHROME C"/>
    <property type="match status" value="1"/>
</dbReference>
<keyword evidence="4" id="KW-0249">Electron transport</keyword>
<dbReference type="EMBL" id="JACHNY010000004">
    <property type="protein sequence ID" value="MBB4618270.1"/>
    <property type="molecule type" value="Genomic_DNA"/>
</dbReference>
<keyword evidence="5 6" id="KW-0408">Iron</keyword>
<dbReference type="PROSITE" id="PS51257">
    <property type="entry name" value="PROKAR_LIPOPROTEIN"/>
    <property type="match status" value="1"/>
</dbReference>
<dbReference type="PROSITE" id="PS51007">
    <property type="entry name" value="CYTC"/>
    <property type="match status" value="1"/>
</dbReference>
<evidence type="ECO:0000256" key="5">
    <source>
        <dbReference type="ARBA" id="ARBA00023004"/>
    </source>
</evidence>
<keyword evidence="3 6" id="KW-0479">Metal-binding</keyword>
<dbReference type="PRINTS" id="PR00604">
    <property type="entry name" value="CYTCHRMECIAB"/>
</dbReference>
<sequence>MKRAAALAMLLLASACGGGDAERERRIAAAGSDPRLADWLRVGDAAQGERLFHRCASCHAARAGAPDRNGPNLYGVVGKPLGRVSPSFSYSYALRTASGRWTVDRLDRWLAGPQAVVPGTSMPDPGLHDPLDRADVVAFLCGLDPGSGAAAGCPVRR</sequence>
<dbReference type="Pfam" id="PF00034">
    <property type="entry name" value="Cytochrom_C"/>
    <property type="match status" value="1"/>
</dbReference>
<accession>A0A7W7ALD1</accession>
<dbReference type="GO" id="GO:0020037">
    <property type="term" value="F:heme binding"/>
    <property type="evidence" value="ECO:0007669"/>
    <property type="project" value="InterPro"/>
</dbReference>
<dbReference type="RefSeq" id="WP_184114857.1">
    <property type="nucleotide sequence ID" value="NZ_JACHNY010000004.1"/>
</dbReference>
<reference evidence="8 9" key="1">
    <citation type="submission" date="2020-08" db="EMBL/GenBank/DDBJ databases">
        <title>Genomic Encyclopedia of Type Strains, Phase IV (KMG-IV): sequencing the most valuable type-strain genomes for metagenomic binning, comparative biology and taxonomic classification.</title>
        <authorList>
            <person name="Goeker M."/>
        </authorList>
    </citation>
    <scope>NUCLEOTIDE SEQUENCE [LARGE SCALE GENOMIC DNA]</scope>
    <source>
        <strain evidence="8 9">DSM 15867</strain>
    </source>
</reference>
<proteinExistence type="predicted"/>
<name>A0A7W7ALD1_9SPHN</name>
<organism evidence="8 9">
    <name type="scientific">Sphingomonas abaci</name>
    <dbReference type="NCBI Taxonomy" id="237611"/>
    <lineage>
        <taxon>Bacteria</taxon>
        <taxon>Pseudomonadati</taxon>
        <taxon>Pseudomonadota</taxon>
        <taxon>Alphaproteobacteria</taxon>
        <taxon>Sphingomonadales</taxon>
        <taxon>Sphingomonadaceae</taxon>
        <taxon>Sphingomonas</taxon>
    </lineage>
</organism>
<dbReference type="GO" id="GO:0009055">
    <property type="term" value="F:electron transfer activity"/>
    <property type="evidence" value="ECO:0007669"/>
    <property type="project" value="InterPro"/>
</dbReference>
<evidence type="ECO:0000256" key="3">
    <source>
        <dbReference type="ARBA" id="ARBA00022723"/>
    </source>
</evidence>
<protein>
    <submittedName>
        <fullName evidence="8">Cytochrome c</fullName>
    </submittedName>
</protein>
<dbReference type="InterPro" id="IPR002327">
    <property type="entry name" value="Cyt_c_1A/1B"/>
</dbReference>
<keyword evidence="9" id="KW-1185">Reference proteome</keyword>
<dbReference type="InterPro" id="IPR009056">
    <property type="entry name" value="Cyt_c-like_dom"/>
</dbReference>
<gene>
    <name evidence="8" type="ORF">GGQ96_002406</name>
</gene>
<comment type="caution">
    <text evidence="8">The sequence shown here is derived from an EMBL/GenBank/DDBJ whole genome shotgun (WGS) entry which is preliminary data.</text>
</comment>
<dbReference type="SUPFAM" id="SSF46626">
    <property type="entry name" value="Cytochrome c"/>
    <property type="match status" value="1"/>
</dbReference>
<dbReference type="InterPro" id="IPR036909">
    <property type="entry name" value="Cyt_c-like_dom_sf"/>
</dbReference>
<dbReference type="AlphaFoldDB" id="A0A7W7ALD1"/>
<dbReference type="GO" id="GO:0046872">
    <property type="term" value="F:metal ion binding"/>
    <property type="evidence" value="ECO:0007669"/>
    <property type="project" value="UniProtKB-KW"/>
</dbReference>
<keyword evidence="1" id="KW-0813">Transport</keyword>
<evidence type="ECO:0000256" key="4">
    <source>
        <dbReference type="ARBA" id="ARBA00022982"/>
    </source>
</evidence>
<evidence type="ECO:0000256" key="6">
    <source>
        <dbReference type="PROSITE-ProRule" id="PRU00433"/>
    </source>
</evidence>
<evidence type="ECO:0000313" key="8">
    <source>
        <dbReference type="EMBL" id="MBB4618270.1"/>
    </source>
</evidence>
<dbReference type="Proteomes" id="UP000574769">
    <property type="component" value="Unassembled WGS sequence"/>
</dbReference>
<feature type="domain" description="Cytochrome c" evidence="7">
    <location>
        <begin position="43"/>
        <end position="144"/>
    </location>
</feature>
<evidence type="ECO:0000256" key="2">
    <source>
        <dbReference type="ARBA" id="ARBA00022617"/>
    </source>
</evidence>
<keyword evidence="2 6" id="KW-0349">Heme</keyword>
<evidence type="ECO:0000259" key="7">
    <source>
        <dbReference type="PROSITE" id="PS51007"/>
    </source>
</evidence>
<dbReference type="Gene3D" id="1.10.760.10">
    <property type="entry name" value="Cytochrome c-like domain"/>
    <property type="match status" value="1"/>
</dbReference>
<evidence type="ECO:0000256" key="1">
    <source>
        <dbReference type="ARBA" id="ARBA00022448"/>
    </source>
</evidence>
<evidence type="ECO:0000313" key="9">
    <source>
        <dbReference type="Proteomes" id="UP000574769"/>
    </source>
</evidence>